<dbReference type="InterPro" id="IPR003812">
    <property type="entry name" value="Fido"/>
</dbReference>
<dbReference type="Pfam" id="PF21248">
    <property type="entry name" value="SoFic-like_C"/>
    <property type="match status" value="1"/>
</dbReference>
<dbReference type="PROSITE" id="PS51459">
    <property type="entry name" value="FIDO"/>
    <property type="match status" value="1"/>
</dbReference>
<accession>A0ABX7DPH1</accession>
<evidence type="ECO:0000259" key="1">
    <source>
        <dbReference type="PROSITE" id="PS51459"/>
    </source>
</evidence>
<dbReference type="PANTHER" id="PTHR13504:SF35">
    <property type="entry name" value="PROTEIN ADENYLYLTRANSFERASE SOFIC"/>
    <property type="match status" value="1"/>
</dbReference>
<dbReference type="InterPro" id="IPR040198">
    <property type="entry name" value="Fido_containing"/>
</dbReference>
<dbReference type="SUPFAM" id="SSF140931">
    <property type="entry name" value="Fic-like"/>
    <property type="match status" value="1"/>
</dbReference>
<sequence>MNWKPQNLPYPQALESIKILKLLPEAHRALAELKGVAQSIPRQDILINTLAIQEAKDSSAVENIVTTHDEIYKASMGIENITSSKAKEVQNYIAAMKKGFALVASHNFLTLNHIKEIQGILENNNAGFRKVPGTTLKNQDTNQVVYTPPQSKDEIDRLMQNLETYINNPDLLPLDHLIKMAVFHFQFESIHPFYDGNGRTGRILNILYLIQYQLLEIPILYLSKYIIQHKNDYYRLLQQVRDDGQWEEYLCYMLTAVTVTAKDTLQKVKNIKAAMAQYKIILRSNYKFYSQDLLNHLFKQPYTKIEFLQHELNVSRITAANYLNQLAKDGHLTKHKIGRANYYVNASVLNALN</sequence>
<dbReference type="InterPro" id="IPR026287">
    <property type="entry name" value="SoFic-like"/>
</dbReference>
<dbReference type="Gene3D" id="1.10.3290.10">
    <property type="entry name" value="Fido-like domain"/>
    <property type="match status" value="1"/>
</dbReference>
<organism evidence="2 3">
    <name type="scientific">Aequorivita iocasae</name>
    <dbReference type="NCBI Taxonomy" id="2803865"/>
    <lineage>
        <taxon>Bacteria</taxon>
        <taxon>Pseudomonadati</taxon>
        <taxon>Bacteroidota</taxon>
        <taxon>Flavobacteriia</taxon>
        <taxon>Flavobacteriales</taxon>
        <taxon>Flavobacteriaceae</taxon>
        <taxon>Aequorivita</taxon>
    </lineage>
</organism>
<keyword evidence="3" id="KW-1185">Reference proteome</keyword>
<gene>
    <name evidence="2" type="ORF">JK629_11600</name>
</gene>
<dbReference type="Proteomes" id="UP000629420">
    <property type="component" value="Chromosome"/>
</dbReference>
<dbReference type="InterPro" id="IPR036597">
    <property type="entry name" value="Fido-like_dom_sf"/>
</dbReference>
<name>A0ABX7DPH1_9FLAO</name>
<dbReference type="InterPro" id="IPR036388">
    <property type="entry name" value="WH-like_DNA-bd_sf"/>
</dbReference>
<dbReference type="PANTHER" id="PTHR13504">
    <property type="entry name" value="FIDO DOMAIN-CONTAINING PROTEIN DDB_G0283145"/>
    <property type="match status" value="1"/>
</dbReference>
<reference evidence="2 3" key="1">
    <citation type="submission" date="2021-01" db="EMBL/GenBank/DDBJ databases">
        <title>Aequorivita sp. strain KX20305, a bacterium isolated from the sediment collected at a cold seep field in South China Sea.</title>
        <authorList>
            <person name="Zhang H."/>
            <person name="Li C."/>
        </authorList>
    </citation>
    <scope>NUCLEOTIDE SEQUENCE [LARGE SCALE GENOMIC DNA]</scope>
    <source>
        <strain evidence="2 3">KX20305</strain>
    </source>
</reference>
<dbReference type="Pfam" id="PF13784">
    <property type="entry name" value="Fic_N"/>
    <property type="match status" value="1"/>
</dbReference>
<dbReference type="InterPro" id="IPR048770">
    <property type="entry name" value="SoFic-like_C"/>
</dbReference>
<protein>
    <submittedName>
        <fullName evidence="2">Fic family protein</fullName>
    </submittedName>
</protein>
<evidence type="ECO:0000313" key="3">
    <source>
        <dbReference type="Proteomes" id="UP000629420"/>
    </source>
</evidence>
<dbReference type="RefSeq" id="WP_202335785.1">
    <property type="nucleotide sequence ID" value="NZ_CP068439.1"/>
</dbReference>
<dbReference type="Gene3D" id="1.10.10.10">
    <property type="entry name" value="Winged helix-like DNA-binding domain superfamily/Winged helix DNA-binding domain"/>
    <property type="match status" value="1"/>
</dbReference>
<dbReference type="EMBL" id="CP068439">
    <property type="protein sequence ID" value="QQX75974.1"/>
    <property type="molecule type" value="Genomic_DNA"/>
</dbReference>
<dbReference type="Pfam" id="PF02661">
    <property type="entry name" value="Fic"/>
    <property type="match status" value="1"/>
</dbReference>
<dbReference type="InterPro" id="IPR025758">
    <property type="entry name" value="Fic/DOC_N"/>
</dbReference>
<evidence type="ECO:0000313" key="2">
    <source>
        <dbReference type="EMBL" id="QQX75974.1"/>
    </source>
</evidence>
<dbReference type="PIRSF" id="PIRSF038925">
    <property type="entry name" value="AMP-prot_trans"/>
    <property type="match status" value="1"/>
</dbReference>
<feature type="domain" description="Fido" evidence="1">
    <location>
        <begin position="109"/>
        <end position="255"/>
    </location>
</feature>
<proteinExistence type="predicted"/>